<dbReference type="Proteomes" id="UP001057279">
    <property type="component" value="Linkage Group LG07"/>
</dbReference>
<name>A0ACB9V166_9CETA</name>
<keyword evidence="2" id="KW-1185">Reference proteome</keyword>
<comment type="caution">
    <text evidence="1">The sequence shown here is derived from an EMBL/GenBank/DDBJ whole genome shotgun (WGS) entry which is preliminary data.</text>
</comment>
<reference evidence="1" key="1">
    <citation type="submission" date="2022-03" db="EMBL/GenBank/DDBJ databases">
        <title>Genomic analyses of argali, domestic sheep and their hybrids provide insights into chromosomal evolution, heterosis and genetic basis of agronomic traits.</title>
        <authorList>
            <person name="Li M."/>
        </authorList>
    </citation>
    <scope>NUCLEOTIDE SEQUENCE</scope>
    <source>
        <strain evidence="1">F1 hybrid</strain>
    </source>
</reference>
<gene>
    <name evidence="1" type="ORF">MJG53_008631</name>
</gene>
<evidence type="ECO:0000313" key="2">
    <source>
        <dbReference type="Proteomes" id="UP001057279"/>
    </source>
</evidence>
<accession>A0ACB9V166</accession>
<sequence>MDTWLLLLEEEVLKKDGASEEEVSQCNLNNVTATGNFLSSMTLNPIYIISAALILPPKYGNEHTTSRQTCQTNMILDCVLVSSTPVPSHCSLRVSEDTQDGTGIRGSESSGDHGPRGEFSKYDSLPQNSVSFIISIEKHIKPVEHDGALYDRQFLEPQSSCSVWFYHFCPGGLLAAAAAPAEVAIAFIPLCDDKANLVVLQGWSYMVGMNTIVKHHYKKRLQVKNRRHSIESSDAKGLLDTLNEKFCGKPTGNLEMRNIHEMDEFIGCICE</sequence>
<protein>
    <submittedName>
        <fullName evidence="1">Uncharacterized protein</fullName>
    </submittedName>
</protein>
<evidence type="ECO:0000313" key="1">
    <source>
        <dbReference type="EMBL" id="KAI4583418.1"/>
    </source>
</evidence>
<organism evidence="1 2">
    <name type="scientific">Ovis ammon polii x Ovis aries</name>
    <dbReference type="NCBI Taxonomy" id="2918886"/>
    <lineage>
        <taxon>Eukaryota</taxon>
        <taxon>Metazoa</taxon>
        <taxon>Chordata</taxon>
        <taxon>Craniata</taxon>
        <taxon>Vertebrata</taxon>
        <taxon>Euteleostomi</taxon>
        <taxon>Mammalia</taxon>
        <taxon>Eutheria</taxon>
        <taxon>Laurasiatheria</taxon>
        <taxon>Artiodactyla</taxon>
        <taxon>Ruminantia</taxon>
        <taxon>Pecora</taxon>
        <taxon>Bovidae</taxon>
        <taxon>Caprinae</taxon>
        <taxon>Ovis</taxon>
    </lineage>
</organism>
<proteinExistence type="predicted"/>
<dbReference type="EMBL" id="CM043032">
    <property type="protein sequence ID" value="KAI4583418.1"/>
    <property type="molecule type" value="Genomic_DNA"/>
</dbReference>